<reference evidence="1" key="1">
    <citation type="submission" date="2022-07" db="EMBL/GenBank/DDBJ databases">
        <title>Taxonomy of Aspergillus series Nigri: significant species reduction supported by multi-species coalescent approaches.</title>
        <authorList>
            <person name="Bian C."/>
            <person name="Kusuya Y."/>
            <person name="Sklenar F."/>
            <person name="D'hooge E."/>
            <person name="Yaguchi T."/>
            <person name="Takahashi H."/>
            <person name="Hubka V."/>
        </authorList>
    </citation>
    <scope>NUCLEOTIDE SEQUENCE</scope>
    <source>
        <strain evidence="1">IFM 63604</strain>
    </source>
</reference>
<organism evidence="1 2">
    <name type="scientific">Aspergillus niger</name>
    <dbReference type="NCBI Taxonomy" id="5061"/>
    <lineage>
        <taxon>Eukaryota</taxon>
        <taxon>Fungi</taxon>
        <taxon>Dikarya</taxon>
        <taxon>Ascomycota</taxon>
        <taxon>Pezizomycotina</taxon>
        <taxon>Eurotiomycetes</taxon>
        <taxon>Eurotiomycetidae</taxon>
        <taxon>Eurotiales</taxon>
        <taxon>Aspergillaceae</taxon>
        <taxon>Aspergillus</taxon>
        <taxon>Aspergillus subgen. Circumdati</taxon>
    </lineage>
</organism>
<evidence type="ECO:0000313" key="2">
    <source>
        <dbReference type="Proteomes" id="UP001144191"/>
    </source>
</evidence>
<gene>
    <name evidence="1" type="ORF">AnigIFM63604_002910</name>
</gene>
<name>A0A9W6EGN8_ASPNG</name>
<accession>A0A9W6EGN8</accession>
<dbReference type="EMBL" id="BRPB01000163">
    <property type="protein sequence ID" value="GLA55826.1"/>
    <property type="molecule type" value="Genomic_DNA"/>
</dbReference>
<feature type="non-terminal residue" evidence="1">
    <location>
        <position position="1"/>
    </location>
</feature>
<proteinExistence type="predicted"/>
<dbReference type="Proteomes" id="UP001144191">
    <property type="component" value="Unassembled WGS sequence"/>
</dbReference>
<protein>
    <submittedName>
        <fullName evidence="1">Uncharacterized protein</fullName>
    </submittedName>
</protein>
<evidence type="ECO:0000313" key="1">
    <source>
        <dbReference type="EMBL" id="GLA55826.1"/>
    </source>
</evidence>
<sequence>IQETGTTFFEEENGNWQLANFDGGGKLDLIYIKTSNTGTASVEVHVASGPSTDQKRILETATFLWKKTTDSGS</sequence>
<comment type="caution">
    <text evidence="1">The sequence shown here is derived from an EMBL/GenBank/DDBJ whole genome shotgun (WGS) entry which is preliminary data.</text>
</comment>
<dbReference type="AlphaFoldDB" id="A0A9W6EGN8"/>